<dbReference type="PANTHER" id="PTHR46825">
    <property type="entry name" value="D-ALANYL-D-ALANINE-CARBOXYPEPTIDASE/ENDOPEPTIDASE AMPH"/>
    <property type="match status" value="1"/>
</dbReference>
<accession>A0ABP7BZ58</accession>
<evidence type="ECO:0000313" key="3">
    <source>
        <dbReference type="Proteomes" id="UP001500902"/>
    </source>
</evidence>
<proteinExistence type="predicted"/>
<dbReference type="Pfam" id="PF00144">
    <property type="entry name" value="Beta-lactamase"/>
    <property type="match status" value="1"/>
</dbReference>
<keyword evidence="3" id="KW-1185">Reference proteome</keyword>
<evidence type="ECO:0000313" key="2">
    <source>
        <dbReference type="EMBL" id="GAA3672007.1"/>
    </source>
</evidence>
<dbReference type="InterPro" id="IPR012338">
    <property type="entry name" value="Beta-lactam/transpept-like"/>
</dbReference>
<comment type="caution">
    <text evidence="2">The sequence shown here is derived from an EMBL/GenBank/DDBJ whole genome shotgun (WGS) entry which is preliminary data.</text>
</comment>
<keyword evidence="2" id="KW-0378">Hydrolase</keyword>
<dbReference type="EMBL" id="BAAAZP010000077">
    <property type="protein sequence ID" value="GAA3672007.1"/>
    <property type="molecule type" value="Genomic_DNA"/>
</dbReference>
<dbReference type="PANTHER" id="PTHR46825:SF7">
    <property type="entry name" value="D-ALANYL-D-ALANINE CARBOXYPEPTIDASE"/>
    <property type="match status" value="1"/>
</dbReference>
<dbReference type="SUPFAM" id="SSF56601">
    <property type="entry name" value="beta-lactamase/transpeptidase-like"/>
    <property type="match status" value="1"/>
</dbReference>
<dbReference type="InterPro" id="IPR050491">
    <property type="entry name" value="AmpC-like"/>
</dbReference>
<dbReference type="Proteomes" id="UP001500902">
    <property type="component" value="Unassembled WGS sequence"/>
</dbReference>
<evidence type="ECO:0000259" key="1">
    <source>
        <dbReference type="Pfam" id="PF00144"/>
    </source>
</evidence>
<protein>
    <submittedName>
        <fullName evidence="2">Serine hydrolase domain-containing protein</fullName>
    </submittedName>
</protein>
<dbReference type="GO" id="GO:0016787">
    <property type="term" value="F:hydrolase activity"/>
    <property type="evidence" value="ECO:0007669"/>
    <property type="project" value="UniProtKB-KW"/>
</dbReference>
<dbReference type="Gene3D" id="3.40.710.10">
    <property type="entry name" value="DD-peptidase/beta-lactamase superfamily"/>
    <property type="match status" value="1"/>
</dbReference>
<dbReference type="RefSeq" id="WP_344879799.1">
    <property type="nucleotide sequence ID" value="NZ_BAAAZP010000077.1"/>
</dbReference>
<sequence>MTEFDLPELLAKLTARHGVPGAQLVLQHHGVRAVAAVGEVESGTGEPVTADSRFPIGSITKAFTATLAIALVSEGDIELDVPLGEYLPELHRASRELATRATLRHLLSHTGGVIANRPASADHATPRRLAMGCCARGPLFEPGTAFSYSNIGYVLAGHLIEVITGMSWWSAMESILLRPLGIEPSFVVAPSRVASGPYVSGHSVTTARSRAVRVDQMISYAEGPTGALALSAADLARLARLHLPGGGSAPLDAAHLAEMRTASPSAEPFGAADGWGLGLALFRTGGADWWGHEGTADGTSCHLRFDPAGRHVVALTTNANTGLALWEDLVAELRMAGLDVGSHAGIPDGSPIEPPQECLGRYVNGETEYTFVTDQDGGCYLANNGKPFARLTFYPGLVFAMADLRTEQVMFTGRFLGEAGTGRIDRIVVGGRLARRQGDGL</sequence>
<feature type="domain" description="Beta-lactamase-related" evidence="1">
    <location>
        <begin position="9"/>
        <end position="322"/>
    </location>
</feature>
<reference evidence="3" key="1">
    <citation type="journal article" date="2019" name="Int. J. Syst. Evol. Microbiol.">
        <title>The Global Catalogue of Microorganisms (GCM) 10K type strain sequencing project: providing services to taxonomists for standard genome sequencing and annotation.</title>
        <authorList>
            <consortium name="The Broad Institute Genomics Platform"/>
            <consortium name="The Broad Institute Genome Sequencing Center for Infectious Disease"/>
            <person name="Wu L."/>
            <person name="Ma J."/>
        </authorList>
    </citation>
    <scope>NUCLEOTIDE SEQUENCE [LARGE SCALE GENOMIC DNA]</scope>
    <source>
        <strain evidence="3">JCM 16904</strain>
    </source>
</reference>
<name>A0ABP7BZ58_9ACTN</name>
<dbReference type="InterPro" id="IPR001466">
    <property type="entry name" value="Beta-lactam-related"/>
</dbReference>
<gene>
    <name evidence="2" type="ORF">GCM10022224_040210</name>
</gene>
<organism evidence="2 3">
    <name type="scientific">Nonomuraea antimicrobica</name>
    <dbReference type="NCBI Taxonomy" id="561173"/>
    <lineage>
        <taxon>Bacteria</taxon>
        <taxon>Bacillati</taxon>
        <taxon>Actinomycetota</taxon>
        <taxon>Actinomycetes</taxon>
        <taxon>Streptosporangiales</taxon>
        <taxon>Streptosporangiaceae</taxon>
        <taxon>Nonomuraea</taxon>
    </lineage>
</organism>